<dbReference type="AlphaFoldDB" id="A0A517N745"/>
<dbReference type="EMBL" id="CP036525">
    <property type="protein sequence ID" value="QDT02966.1"/>
    <property type="molecule type" value="Genomic_DNA"/>
</dbReference>
<protein>
    <submittedName>
        <fullName evidence="1">Uncharacterized protein</fullName>
    </submittedName>
</protein>
<dbReference type="KEGG" id="rlc:K227x_13450"/>
<evidence type="ECO:0000313" key="1">
    <source>
        <dbReference type="EMBL" id="QDT02966.1"/>
    </source>
</evidence>
<dbReference type="PRINTS" id="PR00313">
    <property type="entry name" value="CABNDNGRPT"/>
</dbReference>
<reference evidence="1 2" key="1">
    <citation type="submission" date="2019-02" db="EMBL/GenBank/DDBJ databases">
        <title>Deep-cultivation of Planctomycetes and their phenomic and genomic characterization uncovers novel biology.</title>
        <authorList>
            <person name="Wiegand S."/>
            <person name="Jogler M."/>
            <person name="Boedeker C."/>
            <person name="Pinto D."/>
            <person name="Vollmers J."/>
            <person name="Rivas-Marin E."/>
            <person name="Kohn T."/>
            <person name="Peeters S.H."/>
            <person name="Heuer A."/>
            <person name="Rast P."/>
            <person name="Oberbeckmann S."/>
            <person name="Bunk B."/>
            <person name="Jeske O."/>
            <person name="Meyerdierks A."/>
            <person name="Storesund J.E."/>
            <person name="Kallscheuer N."/>
            <person name="Luecker S."/>
            <person name="Lage O.M."/>
            <person name="Pohl T."/>
            <person name="Merkel B.J."/>
            <person name="Hornburger P."/>
            <person name="Mueller R.-W."/>
            <person name="Bruemmer F."/>
            <person name="Labrenz M."/>
            <person name="Spormann A.M."/>
            <person name="Op den Camp H."/>
            <person name="Overmann J."/>
            <person name="Amann R."/>
            <person name="Jetten M.S.M."/>
            <person name="Mascher T."/>
            <person name="Medema M.H."/>
            <person name="Devos D.P."/>
            <person name="Kaster A.-K."/>
            <person name="Ovreas L."/>
            <person name="Rohde M."/>
            <person name="Galperin M.Y."/>
            <person name="Jogler C."/>
        </authorList>
    </citation>
    <scope>NUCLEOTIDE SEQUENCE [LARGE SCALE GENOMIC DNA]</scope>
    <source>
        <strain evidence="1 2">K22_7</strain>
    </source>
</reference>
<evidence type="ECO:0000313" key="2">
    <source>
        <dbReference type="Proteomes" id="UP000318538"/>
    </source>
</evidence>
<dbReference type="Gene3D" id="2.160.20.160">
    <property type="match status" value="1"/>
</dbReference>
<accession>A0A517N745</accession>
<gene>
    <name evidence="1" type="ORF">K227x_13450</name>
</gene>
<sequence length="353" mass="37847">MLENRQMMAGDVTVEFVADGNFGFDVVITGDAEDNSIEVAEVGNRLEVRGLNQTGINGGTAPATIELVRLDRTTLDDIMIEMGDGSDSVVMRDIQIGSSQLPVLRSSQFLNPDQTKDLHVNLGRGDNRFEATDVFVRDHFTLDSTVSWAGDNDMTLNDVEVGQDLRVYTSRGNDDLQINGGSVGDDLYVSTARGIDNIGMFNVDVGDNINIDTGSDNDVVNLSNVTADDVVVVGNSGDDQLSLINVAAADDVFVDGGTGDDTIMATDVTSRDMWLYGSRGGDRIIVSGTINNFLRVEGGRGNDIVTLRNIWLASGRIAGGSGTDVISISIDGDPALEQRLEADARQRSFESVR</sequence>
<dbReference type="Proteomes" id="UP000318538">
    <property type="component" value="Chromosome"/>
</dbReference>
<proteinExistence type="predicted"/>
<keyword evidence="2" id="KW-1185">Reference proteome</keyword>
<name>A0A517N745_9BACT</name>
<organism evidence="1 2">
    <name type="scientific">Rubripirellula lacrimiformis</name>
    <dbReference type="NCBI Taxonomy" id="1930273"/>
    <lineage>
        <taxon>Bacteria</taxon>
        <taxon>Pseudomonadati</taxon>
        <taxon>Planctomycetota</taxon>
        <taxon>Planctomycetia</taxon>
        <taxon>Pirellulales</taxon>
        <taxon>Pirellulaceae</taxon>
        <taxon>Rubripirellula</taxon>
    </lineage>
</organism>